<dbReference type="EMBL" id="JAEQNE010000001">
    <property type="protein sequence ID" value="MBL0390477.1"/>
    <property type="molecule type" value="Genomic_DNA"/>
</dbReference>
<dbReference type="CDD" id="cd00088">
    <property type="entry name" value="HPT"/>
    <property type="match status" value="1"/>
</dbReference>
<dbReference type="Pfam" id="PF01627">
    <property type="entry name" value="Hpt"/>
    <property type="match status" value="1"/>
</dbReference>
<evidence type="ECO:0000256" key="6">
    <source>
        <dbReference type="ARBA" id="ARBA00023012"/>
    </source>
</evidence>
<dbReference type="Proteomes" id="UP000599109">
    <property type="component" value="Unassembled WGS sequence"/>
</dbReference>
<evidence type="ECO:0000256" key="5">
    <source>
        <dbReference type="ARBA" id="ARBA00022989"/>
    </source>
</evidence>
<dbReference type="InterPro" id="IPR029095">
    <property type="entry name" value="NarX-like_N"/>
</dbReference>
<dbReference type="PROSITE" id="PS50894">
    <property type="entry name" value="HPT"/>
    <property type="match status" value="1"/>
</dbReference>
<dbReference type="PROSITE" id="PS50109">
    <property type="entry name" value="HIS_KIN"/>
    <property type="match status" value="1"/>
</dbReference>
<comment type="caution">
    <text evidence="12">The sequence shown here is derived from an EMBL/GenBank/DDBJ whole genome shotgun (WGS) entry which is preliminary data.</text>
</comment>
<dbReference type="Gene3D" id="3.30.565.10">
    <property type="entry name" value="Histidine kinase-like ATPase, C-terminal domain"/>
    <property type="match status" value="1"/>
</dbReference>
<sequence length="710" mass="77289">MAAVLPLDAARPHKARPAADARSRVRPGFSFGKYREIVVAVALFLLFDLGVLVLNFYTSFQIDQDTVAINLAGRQRYVSQRIARTLLELDAARAAGRPYEPGTLAELRAGARIFELSHAAFKAGATVPGGDGKPVFLAAVTSPRGRELEARVDALWQPYYEKLLPLMQDGFGPGELSAALAYSQANNLRLLDAANDFVTETQVLGASRASTLRLVQTAGIVLALLNFAFILFKFLRRLQTSDAAIEAVDEENRAILQSVREGLFLLTPDFRLGSQVSRSAQGLFGRPLEPGQDFFALLEPLLDARALADARDYVQLLFAPHVKEALVQGINPLSEVEARVHHRLGHEVIRHLSFHFNRVVEGGAVRHLLVTVQDVSARIELERALASERQRSQKEFEMLLKAVHADPTMLAQFVGRAEAHLLGINEMLRATSGAQGETAVLRGIDEARRRVHAIKGDAATLGLETLAAHAHQFEDALDRIRQGGAGDLGQALLTLPLPLEEMLHKVGALRSLTGLQRRAATEEPPRGGTTINAMLARLAEHVAGDAGRKVQPTVALGALADLPPPQADLLREIAVQLLRNAITHGIEPSAERIERGKPEAGKVVARLTRAEGEWVLVVRDDGAGLSAPRIRERLLELGWYTQEQLDTLPDRQVVSYIFKPGFSTADALSLHAGRGVGLDVVQANVQKLGARITLASTPGAYTEFRIRFPA</sequence>
<dbReference type="PANTHER" id="PTHR43395:SF10">
    <property type="entry name" value="CHEMOTAXIS PROTEIN CHEA"/>
    <property type="match status" value="1"/>
</dbReference>
<dbReference type="RefSeq" id="WP_201673079.1">
    <property type="nucleotide sequence ID" value="NZ_JAEQNE010000001.1"/>
</dbReference>
<keyword evidence="7 9" id="KW-0472">Membrane</keyword>
<comment type="subcellular location">
    <subcellularLocation>
        <location evidence="2">Membrane</location>
        <topology evidence="2">Multi-pass membrane protein</topology>
    </subcellularLocation>
</comment>
<dbReference type="InterPro" id="IPR036641">
    <property type="entry name" value="HPT_dom_sf"/>
</dbReference>
<organism evidence="12 13">
    <name type="scientific">Ramlibacter monticola</name>
    <dbReference type="NCBI Taxonomy" id="1926872"/>
    <lineage>
        <taxon>Bacteria</taxon>
        <taxon>Pseudomonadati</taxon>
        <taxon>Pseudomonadota</taxon>
        <taxon>Betaproteobacteria</taxon>
        <taxon>Burkholderiales</taxon>
        <taxon>Comamonadaceae</taxon>
        <taxon>Ramlibacter</taxon>
    </lineage>
</organism>
<dbReference type="Pfam" id="PF13675">
    <property type="entry name" value="PilJ"/>
    <property type="match status" value="1"/>
</dbReference>
<protein>
    <recommendedName>
        <fullName evidence="3">histidine kinase</fullName>
        <ecNumber evidence="3">2.7.13.3</ecNumber>
    </recommendedName>
</protein>
<feature type="domain" description="Histidine kinase" evidence="10">
    <location>
        <begin position="576"/>
        <end position="710"/>
    </location>
</feature>
<dbReference type="GO" id="GO:0000155">
    <property type="term" value="F:phosphorelay sensor kinase activity"/>
    <property type="evidence" value="ECO:0007669"/>
    <property type="project" value="UniProtKB-ARBA"/>
</dbReference>
<dbReference type="InterPro" id="IPR051315">
    <property type="entry name" value="Bact_Chemotaxis_CheA"/>
</dbReference>
<reference evidence="12 13" key="1">
    <citation type="journal article" date="2017" name="Int. J. Syst. Evol. Microbiol.">
        <title>Ramlibacter monticola sp. nov., isolated from forest soil.</title>
        <authorList>
            <person name="Chaudhary D.K."/>
            <person name="Kim J."/>
        </authorList>
    </citation>
    <scope>NUCLEOTIDE SEQUENCE [LARGE SCALE GENOMIC DNA]</scope>
    <source>
        <strain evidence="12 13">KACC 19175</strain>
    </source>
</reference>
<dbReference type="AlphaFoldDB" id="A0A936YXK4"/>
<keyword evidence="13" id="KW-1185">Reference proteome</keyword>
<dbReference type="PANTHER" id="PTHR43395">
    <property type="entry name" value="SENSOR HISTIDINE KINASE CHEA"/>
    <property type="match status" value="1"/>
</dbReference>
<evidence type="ECO:0000256" key="7">
    <source>
        <dbReference type="ARBA" id="ARBA00023136"/>
    </source>
</evidence>
<dbReference type="GO" id="GO:0016020">
    <property type="term" value="C:membrane"/>
    <property type="evidence" value="ECO:0007669"/>
    <property type="project" value="UniProtKB-SubCell"/>
</dbReference>
<evidence type="ECO:0000256" key="8">
    <source>
        <dbReference type="PROSITE-ProRule" id="PRU00110"/>
    </source>
</evidence>
<dbReference type="SUPFAM" id="SSF55874">
    <property type="entry name" value="ATPase domain of HSP90 chaperone/DNA topoisomerase II/histidine kinase"/>
    <property type="match status" value="1"/>
</dbReference>
<evidence type="ECO:0000256" key="9">
    <source>
        <dbReference type="SAM" id="Phobius"/>
    </source>
</evidence>
<evidence type="ECO:0000256" key="1">
    <source>
        <dbReference type="ARBA" id="ARBA00000085"/>
    </source>
</evidence>
<dbReference type="Gene3D" id="3.30.450.20">
    <property type="entry name" value="PAS domain"/>
    <property type="match status" value="1"/>
</dbReference>
<dbReference type="InterPro" id="IPR003594">
    <property type="entry name" value="HATPase_dom"/>
</dbReference>
<dbReference type="InterPro" id="IPR008207">
    <property type="entry name" value="Sig_transdc_His_kin_Hpt_dom"/>
</dbReference>
<feature type="transmembrane region" description="Helical" evidence="9">
    <location>
        <begin position="37"/>
        <end position="57"/>
    </location>
</feature>
<keyword evidence="8" id="KW-0597">Phosphoprotein</keyword>
<evidence type="ECO:0000256" key="3">
    <source>
        <dbReference type="ARBA" id="ARBA00012438"/>
    </source>
</evidence>
<feature type="transmembrane region" description="Helical" evidence="9">
    <location>
        <begin position="214"/>
        <end position="235"/>
    </location>
</feature>
<dbReference type="Pfam" id="PF02518">
    <property type="entry name" value="HATPase_c"/>
    <property type="match status" value="1"/>
</dbReference>
<dbReference type="InterPro" id="IPR036890">
    <property type="entry name" value="HATPase_C_sf"/>
</dbReference>
<evidence type="ECO:0000259" key="10">
    <source>
        <dbReference type="PROSITE" id="PS50109"/>
    </source>
</evidence>
<dbReference type="EC" id="2.7.13.3" evidence="3"/>
<evidence type="ECO:0000313" key="13">
    <source>
        <dbReference type="Proteomes" id="UP000599109"/>
    </source>
</evidence>
<dbReference type="InterPro" id="IPR005467">
    <property type="entry name" value="His_kinase_dom"/>
</dbReference>
<dbReference type="Gene3D" id="1.20.120.160">
    <property type="entry name" value="HPT domain"/>
    <property type="match status" value="1"/>
</dbReference>
<name>A0A936YXK4_9BURK</name>
<evidence type="ECO:0000313" key="12">
    <source>
        <dbReference type="EMBL" id="MBL0390477.1"/>
    </source>
</evidence>
<proteinExistence type="predicted"/>
<feature type="modified residue" description="Phosphohistidine" evidence="8">
    <location>
        <position position="452"/>
    </location>
</feature>
<evidence type="ECO:0000259" key="11">
    <source>
        <dbReference type="PROSITE" id="PS50894"/>
    </source>
</evidence>
<dbReference type="PRINTS" id="PR00344">
    <property type="entry name" value="BCTRLSENSOR"/>
</dbReference>
<gene>
    <name evidence="12" type="ORF">JJ685_04915</name>
</gene>
<evidence type="ECO:0000256" key="2">
    <source>
        <dbReference type="ARBA" id="ARBA00004141"/>
    </source>
</evidence>
<comment type="catalytic activity">
    <reaction evidence="1">
        <text>ATP + protein L-histidine = ADP + protein N-phospho-L-histidine.</text>
        <dbReference type="EC" id="2.7.13.3"/>
    </reaction>
</comment>
<dbReference type="SMART" id="SM00387">
    <property type="entry name" value="HATPase_c"/>
    <property type="match status" value="1"/>
</dbReference>
<keyword evidence="4 9" id="KW-0812">Transmembrane</keyword>
<keyword evidence="5 9" id="KW-1133">Transmembrane helix</keyword>
<feature type="domain" description="HPt" evidence="11">
    <location>
        <begin position="402"/>
        <end position="506"/>
    </location>
</feature>
<dbReference type="SUPFAM" id="SSF47226">
    <property type="entry name" value="Histidine-containing phosphotransfer domain, HPT domain"/>
    <property type="match status" value="1"/>
</dbReference>
<evidence type="ECO:0000256" key="4">
    <source>
        <dbReference type="ARBA" id="ARBA00022692"/>
    </source>
</evidence>
<keyword evidence="6" id="KW-0902">Two-component regulatory system</keyword>
<dbReference type="InterPro" id="IPR004358">
    <property type="entry name" value="Sig_transdc_His_kin-like_C"/>
</dbReference>
<accession>A0A936YXK4</accession>